<dbReference type="GeneID" id="110984682"/>
<dbReference type="RefSeq" id="XP_022100789.1">
    <property type="nucleotide sequence ID" value="XM_022245097.1"/>
</dbReference>
<dbReference type="AlphaFoldDB" id="A0A8B7Z573"/>
<reference evidence="2" key="1">
    <citation type="submission" date="2025-08" db="UniProtKB">
        <authorList>
            <consortium name="RefSeq"/>
        </authorList>
    </citation>
    <scope>IDENTIFICATION</scope>
</reference>
<gene>
    <name evidence="2" type="primary">LOC110984682</name>
</gene>
<name>A0A8B7Z573_ACAPL</name>
<dbReference type="OrthoDB" id="10058436at2759"/>
<proteinExistence type="predicted"/>
<evidence type="ECO:0000313" key="1">
    <source>
        <dbReference type="Proteomes" id="UP000694845"/>
    </source>
</evidence>
<organism evidence="1 2">
    <name type="scientific">Acanthaster planci</name>
    <name type="common">Crown-of-thorns starfish</name>
    <dbReference type="NCBI Taxonomy" id="133434"/>
    <lineage>
        <taxon>Eukaryota</taxon>
        <taxon>Metazoa</taxon>
        <taxon>Echinodermata</taxon>
        <taxon>Eleutherozoa</taxon>
        <taxon>Asterozoa</taxon>
        <taxon>Asteroidea</taxon>
        <taxon>Valvatacea</taxon>
        <taxon>Valvatida</taxon>
        <taxon>Acanthasteridae</taxon>
        <taxon>Acanthaster</taxon>
    </lineage>
</organism>
<keyword evidence="1" id="KW-1185">Reference proteome</keyword>
<protein>
    <submittedName>
        <fullName evidence="2">Uncharacterized protein LOC110984682</fullName>
    </submittedName>
</protein>
<accession>A0A8B7Z573</accession>
<dbReference type="Proteomes" id="UP000694845">
    <property type="component" value="Unplaced"/>
</dbReference>
<evidence type="ECO:0000313" key="2">
    <source>
        <dbReference type="RefSeq" id="XP_022100789.1"/>
    </source>
</evidence>
<dbReference type="KEGG" id="aplc:110984682"/>
<sequence>MGIILGIEAIVGIIEGAEAAAAAAEAGEAVAGAAEAGEAISAGAEAGAEAGTEAGTEAGEAVASGGEALSQILAKISVAMEKISKLVAEYEAINAVFKAADAILKDITSNPAARALAKKLANLIGVLVTCSSLMQDLYSWLKENANDTTTLQGFQVPLSGILSTFLPSLGAASGVLQSLSKQVAAENLRKDPVTSGEVEAIQKGLDTVAQSFQSLVTFKDQKASTVKALASMPIDNTQVAAITNQLAAA</sequence>